<dbReference type="Proteomes" id="UP000265715">
    <property type="component" value="Unassembled WGS sequence"/>
</dbReference>
<dbReference type="Gene3D" id="3.10.410.10">
    <property type="entry name" value="Formyltetrahydrofolate synthetase, domain 3"/>
    <property type="match status" value="1"/>
</dbReference>
<evidence type="ECO:0000256" key="1">
    <source>
        <dbReference type="ARBA" id="ARBA00022563"/>
    </source>
</evidence>
<dbReference type="Gene3D" id="3.40.50.300">
    <property type="entry name" value="P-loop containing nucleotide triphosphate hydrolases"/>
    <property type="match status" value="1"/>
</dbReference>
<dbReference type="SUPFAM" id="SSF52540">
    <property type="entry name" value="P-loop containing nucleoside triphosphate hydrolases"/>
    <property type="match status" value="1"/>
</dbReference>
<keyword evidence="2 5" id="KW-0436">Ligase</keyword>
<evidence type="ECO:0000256" key="2">
    <source>
        <dbReference type="ARBA" id="ARBA00022598"/>
    </source>
</evidence>
<sequence length="217" mass="23402">MTTTQPEVPSDLEAARRGLPNLLKHAENVRLHGFEPVLALNRFPDDTPAELALLEAFARQHGLRFARAEVHARGGEGGLELAGAVKEALQTPGTLRFAYELEATLPQKIEAIAARVYGAARVEYTREARKALKQLAKEGCEHLPVVVAKTANSLSDNPRLRGRPEGFGVTVTDLKARCGAGFVVAYMGEVMTMPGLPKTPAAQRIDLDEQGQTVGLS</sequence>
<dbReference type="InterPro" id="IPR027417">
    <property type="entry name" value="P-loop_NTPase"/>
</dbReference>
<protein>
    <submittedName>
        <fullName evidence="5">Formate--tetrahydrofolate ligase</fullName>
        <ecNumber evidence="5">6.3.4.3</ecNumber>
    </submittedName>
</protein>
<evidence type="ECO:0000256" key="3">
    <source>
        <dbReference type="ARBA" id="ARBA00022741"/>
    </source>
</evidence>
<dbReference type="AlphaFoldDB" id="A0A399EJ98"/>
<keyword evidence="6" id="KW-1185">Reference proteome</keyword>
<dbReference type="OrthoDB" id="9761733at2"/>
<keyword evidence="1" id="KW-0554">One-carbon metabolism</keyword>
<reference evidence="5 6" key="1">
    <citation type="submission" date="2018-08" db="EMBL/GenBank/DDBJ databases">
        <title>Meiothermus terrae DSM 26712 genome sequencing project.</title>
        <authorList>
            <person name="Da Costa M.S."/>
            <person name="Albuquerque L."/>
            <person name="Raposo P."/>
            <person name="Froufe H.J.C."/>
            <person name="Barroso C.S."/>
            <person name="Egas C."/>
        </authorList>
    </citation>
    <scope>NUCLEOTIDE SEQUENCE [LARGE SCALE GENOMIC DNA]</scope>
    <source>
        <strain evidence="5 6">DSM 26712</strain>
    </source>
</reference>
<keyword evidence="4" id="KW-0067">ATP-binding</keyword>
<evidence type="ECO:0000256" key="4">
    <source>
        <dbReference type="ARBA" id="ARBA00022840"/>
    </source>
</evidence>
<comment type="caution">
    <text evidence="5">The sequence shown here is derived from an EMBL/GenBank/DDBJ whole genome shotgun (WGS) entry which is preliminary data.</text>
</comment>
<gene>
    <name evidence="5" type="primary">fhs</name>
    <name evidence="5" type="ORF">Mterra_02675</name>
</gene>
<dbReference type="GO" id="GO:0006730">
    <property type="term" value="P:one-carbon metabolic process"/>
    <property type="evidence" value="ECO:0007669"/>
    <property type="project" value="UniProtKB-KW"/>
</dbReference>
<keyword evidence="3" id="KW-0547">Nucleotide-binding</keyword>
<organism evidence="5 6">
    <name type="scientific">Calidithermus terrae</name>
    <dbReference type="NCBI Taxonomy" id="1408545"/>
    <lineage>
        <taxon>Bacteria</taxon>
        <taxon>Thermotogati</taxon>
        <taxon>Deinococcota</taxon>
        <taxon>Deinococci</taxon>
        <taxon>Thermales</taxon>
        <taxon>Thermaceae</taxon>
        <taxon>Calidithermus</taxon>
    </lineage>
</organism>
<evidence type="ECO:0000313" key="6">
    <source>
        <dbReference type="Proteomes" id="UP000265715"/>
    </source>
</evidence>
<dbReference type="EC" id="6.3.4.3" evidence="5"/>
<dbReference type="InterPro" id="IPR000559">
    <property type="entry name" value="Formate_THF_ligase"/>
</dbReference>
<accession>A0A399EJ98</accession>
<dbReference type="EMBL" id="QXDL01000122">
    <property type="protein sequence ID" value="RIH82412.1"/>
    <property type="molecule type" value="Genomic_DNA"/>
</dbReference>
<dbReference type="Pfam" id="PF01268">
    <property type="entry name" value="FTHFS"/>
    <property type="match status" value="1"/>
</dbReference>
<name>A0A399EJ98_9DEIN</name>
<dbReference type="GO" id="GO:0005524">
    <property type="term" value="F:ATP binding"/>
    <property type="evidence" value="ECO:0007669"/>
    <property type="project" value="UniProtKB-KW"/>
</dbReference>
<dbReference type="GO" id="GO:0004329">
    <property type="term" value="F:formate-tetrahydrofolate ligase activity"/>
    <property type="evidence" value="ECO:0007669"/>
    <property type="project" value="UniProtKB-EC"/>
</dbReference>
<evidence type="ECO:0000313" key="5">
    <source>
        <dbReference type="EMBL" id="RIH82412.1"/>
    </source>
</evidence>
<proteinExistence type="predicted"/>